<dbReference type="InterPro" id="IPR036045">
    <property type="entry name" value="Sec1-like_sf"/>
</dbReference>
<dbReference type="InterPro" id="IPR043154">
    <property type="entry name" value="Sec-1-like_dom1"/>
</dbReference>
<evidence type="ECO:0000313" key="1">
    <source>
        <dbReference type="EMBL" id="VDK52546.1"/>
    </source>
</evidence>
<dbReference type="Gene3D" id="3.40.50.2060">
    <property type="match status" value="1"/>
</dbReference>
<protein>
    <submittedName>
        <fullName evidence="1">Uncharacterized protein</fullName>
    </submittedName>
</protein>
<keyword evidence="2" id="KW-1185">Reference proteome</keyword>
<sequence length="68" mass="7705">MTDLCEQPLGLLSEVTRRELVHLLESLPGNKDLIVDASLLRPLDRIASMSLLQKHECQRVIPLRLEST</sequence>
<organism evidence="1 2">
    <name type="scientific">Cylicostephanus goldi</name>
    <name type="common">Nematode worm</name>
    <dbReference type="NCBI Taxonomy" id="71465"/>
    <lineage>
        <taxon>Eukaryota</taxon>
        <taxon>Metazoa</taxon>
        <taxon>Ecdysozoa</taxon>
        <taxon>Nematoda</taxon>
        <taxon>Chromadorea</taxon>
        <taxon>Rhabditida</taxon>
        <taxon>Rhabditina</taxon>
        <taxon>Rhabditomorpha</taxon>
        <taxon>Strongyloidea</taxon>
        <taxon>Strongylidae</taxon>
        <taxon>Cylicostephanus</taxon>
    </lineage>
</organism>
<dbReference type="Proteomes" id="UP000271889">
    <property type="component" value="Unassembled WGS sequence"/>
</dbReference>
<name>A0A3P6QNC3_CYLGO</name>
<dbReference type="SUPFAM" id="SSF56815">
    <property type="entry name" value="Sec1/munc18-like (SM) proteins"/>
    <property type="match status" value="1"/>
</dbReference>
<dbReference type="AlphaFoldDB" id="A0A3P6QNC3"/>
<proteinExistence type="predicted"/>
<dbReference type="EMBL" id="UYRV01005392">
    <property type="protein sequence ID" value="VDK52546.1"/>
    <property type="molecule type" value="Genomic_DNA"/>
</dbReference>
<gene>
    <name evidence="1" type="ORF">CGOC_LOCUS2416</name>
</gene>
<feature type="non-terminal residue" evidence="1">
    <location>
        <position position="68"/>
    </location>
</feature>
<dbReference type="OrthoDB" id="10262528at2759"/>
<accession>A0A3P6QNC3</accession>
<evidence type="ECO:0000313" key="2">
    <source>
        <dbReference type="Proteomes" id="UP000271889"/>
    </source>
</evidence>
<reference evidence="1 2" key="1">
    <citation type="submission" date="2018-11" db="EMBL/GenBank/DDBJ databases">
        <authorList>
            <consortium name="Pathogen Informatics"/>
        </authorList>
    </citation>
    <scope>NUCLEOTIDE SEQUENCE [LARGE SCALE GENOMIC DNA]</scope>
</reference>